<dbReference type="EMBL" id="CALNXJ010000046">
    <property type="protein sequence ID" value="CAH3149414.1"/>
    <property type="molecule type" value="Genomic_DNA"/>
</dbReference>
<dbReference type="Pfam" id="PF13365">
    <property type="entry name" value="Trypsin_2"/>
    <property type="match status" value="1"/>
</dbReference>
<sequence length="427" mass="47676">MAMMVEGECTVDFLGVSGRKALDACVKVILIERAWKKTCPRSNIYDDLSEEPKVEDLMEANHTTIDRDVLCERIPCIQELYMDEHGAKELCGHNESEGREATSKHKRGMKQHVAELRAKGSISEHTEHERLEATCKGLKETNKSVDELGAEGIGGYDGRKGIETNCDRVKELKHPVHGSGFIIHDHVVVTSKHVIKPVLNDQGEGYEVYISNATFGILPCKVLYVDERQDLAILLSQQLNLEKNGIRSLLLTNHSLSPVVPIFCFGYPLSYKSDRALAVFGKVCSQETSSDSPLVPLDCPLDSGNYGSPALCWISDQLKVVGVITQKNIHGIQTQNWKDGIKCLQESLQIIANPQIQRYQTAPLLTSDIASKYLGIHRLYDILKAHNPFCVIPGICLVDFIKTFANKHEGKHEEELREIINCFDILS</sequence>
<protein>
    <recommendedName>
        <fullName evidence="3">Serine protease</fullName>
    </recommendedName>
</protein>
<gene>
    <name evidence="1" type="ORF">PMEA_00024394</name>
</gene>
<proteinExistence type="predicted"/>
<evidence type="ECO:0000313" key="2">
    <source>
        <dbReference type="Proteomes" id="UP001159428"/>
    </source>
</evidence>
<keyword evidence="2" id="KW-1185">Reference proteome</keyword>
<dbReference type="Gene3D" id="2.40.10.120">
    <property type="match status" value="1"/>
</dbReference>
<evidence type="ECO:0000313" key="1">
    <source>
        <dbReference type="EMBL" id="CAH3149414.1"/>
    </source>
</evidence>
<name>A0AAU9XIC6_9CNID</name>
<evidence type="ECO:0008006" key="3">
    <source>
        <dbReference type="Google" id="ProtNLM"/>
    </source>
</evidence>
<dbReference type="Proteomes" id="UP001159428">
    <property type="component" value="Unassembled WGS sequence"/>
</dbReference>
<dbReference type="AlphaFoldDB" id="A0AAU9XIC6"/>
<comment type="caution">
    <text evidence="1">The sequence shown here is derived from an EMBL/GenBank/DDBJ whole genome shotgun (WGS) entry which is preliminary data.</text>
</comment>
<dbReference type="SUPFAM" id="SSF50494">
    <property type="entry name" value="Trypsin-like serine proteases"/>
    <property type="match status" value="1"/>
</dbReference>
<organism evidence="1 2">
    <name type="scientific">Pocillopora meandrina</name>
    <dbReference type="NCBI Taxonomy" id="46732"/>
    <lineage>
        <taxon>Eukaryota</taxon>
        <taxon>Metazoa</taxon>
        <taxon>Cnidaria</taxon>
        <taxon>Anthozoa</taxon>
        <taxon>Hexacorallia</taxon>
        <taxon>Scleractinia</taxon>
        <taxon>Astrocoeniina</taxon>
        <taxon>Pocilloporidae</taxon>
        <taxon>Pocillopora</taxon>
    </lineage>
</organism>
<dbReference type="InterPro" id="IPR009003">
    <property type="entry name" value="Peptidase_S1_PA"/>
</dbReference>
<reference evidence="1 2" key="1">
    <citation type="submission" date="2022-05" db="EMBL/GenBank/DDBJ databases">
        <authorList>
            <consortium name="Genoscope - CEA"/>
            <person name="William W."/>
        </authorList>
    </citation>
    <scope>NUCLEOTIDE SEQUENCE [LARGE SCALE GENOMIC DNA]</scope>
</reference>
<accession>A0AAU9XIC6</accession>